<dbReference type="InterPro" id="IPR036396">
    <property type="entry name" value="Cyt_P450_sf"/>
</dbReference>
<accession>A0ABU6U5N8</accession>
<evidence type="ECO:0000256" key="1">
    <source>
        <dbReference type="ARBA" id="ARBA00010617"/>
    </source>
</evidence>
<evidence type="ECO:0000256" key="3">
    <source>
        <dbReference type="ARBA" id="ARBA00023004"/>
    </source>
</evidence>
<proteinExistence type="inferred from homology"/>
<evidence type="ECO:0000313" key="4">
    <source>
        <dbReference type="EMBL" id="MED6156495.1"/>
    </source>
</evidence>
<comment type="caution">
    <text evidence="4">The sequence shown here is derived from an EMBL/GenBank/DDBJ whole genome shotgun (WGS) entry which is preliminary data.</text>
</comment>
<comment type="similarity">
    <text evidence="1">Belongs to the cytochrome P450 family.</text>
</comment>
<protein>
    <recommendedName>
        <fullName evidence="6">Cytochrome P450</fullName>
    </recommendedName>
</protein>
<name>A0ABU6U5N8_9FABA</name>
<gene>
    <name evidence="4" type="ORF">PIB30_014893</name>
</gene>
<dbReference type="SUPFAM" id="SSF48264">
    <property type="entry name" value="Cytochrome P450"/>
    <property type="match status" value="1"/>
</dbReference>
<keyword evidence="3" id="KW-0408">Iron</keyword>
<dbReference type="PANTHER" id="PTHR24286">
    <property type="entry name" value="CYTOCHROME P450 26"/>
    <property type="match status" value="1"/>
</dbReference>
<evidence type="ECO:0000313" key="5">
    <source>
        <dbReference type="Proteomes" id="UP001341840"/>
    </source>
</evidence>
<sequence>MMMWSIALCMVAMFVIYAFHRIFNNNSTNLKLPPGSNGLPFVGETLQLLFPSSSRDLHPYIRNRAKRYGPVFRTNIFGELVVISTDEEFNKQMIKEEGTSVELWLGPLEQVFLPGEARARLVKSDLIKYLRTTILSQVGPEPIKEKLLAQMEQIWSETFRKWSTQTSVEVQHGSANVM</sequence>
<evidence type="ECO:0008006" key="6">
    <source>
        <dbReference type="Google" id="ProtNLM"/>
    </source>
</evidence>
<dbReference type="Gene3D" id="1.10.630.10">
    <property type="entry name" value="Cytochrome P450"/>
    <property type="match status" value="1"/>
</dbReference>
<dbReference type="EMBL" id="JASCZI010120869">
    <property type="protein sequence ID" value="MED6156495.1"/>
    <property type="molecule type" value="Genomic_DNA"/>
</dbReference>
<dbReference type="PANTHER" id="PTHR24286:SF305">
    <property type="entry name" value="CYTOCHROME P450 708A2"/>
    <property type="match status" value="1"/>
</dbReference>
<dbReference type="Proteomes" id="UP001341840">
    <property type="component" value="Unassembled WGS sequence"/>
</dbReference>
<organism evidence="4 5">
    <name type="scientific">Stylosanthes scabra</name>
    <dbReference type="NCBI Taxonomy" id="79078"/>
    <lineage>
        <taxon>Eukaryota</taxon>
        <taxon>Viridiplantae</taxon>
        <taxon>Streptophyta</taxon>
        <taxon>Embryophyta</taxon>
        <taxon>Tracheophyta</taxon>
        <taxon>Spermatophyta</taxon>
        <taxon>Magnoliopsida</taxon>
        <taxon>eudicotyledons</taxon>
        <taxon>Gunneridae</taxon>
        <taxon>Pentapetalae</taxon>
        <taxon>rosids</taxon>
        <taxon>fabids</taxon>
        <taxon>Fabales</taxon>
        <taxon>Fabaceae</taxon>
        <taxon>Papilionoideae</taxon>
        <taxon>50 kb inversion clade</taxon>
        <taxon>dalbergioids sensu lato</taxon>
        <taxon>Dalbergieae</taxon>
        <taxon>Pterocarpus clade</taxon>
        <taxon>Stylosanthes</taxon>
    </lineage>
</organism>
<keyword evidence="2" id="KW-0479">Metal-binding</keyword>
<evidence type="ECO:0000256" key="2">
    <source>
        <dbReference type="ARBA" id="ARBA00022723"/>
    </source>
</evidence>
<keyword evidence="5" id="KW-1185">Reference proteome</keyword>
<reference evidence="4 5" key="1">
    <citation type="journal article" date="2023" name="Plants (Basel)">
        <title>Bridging the Gap: Combining Genomics and Transcriptomics Approaches to Understand Stylosanthes scabra, an Orphan Legume from the Brazilian Caatinga.</title>
        <authorList>
            <person name="Ferreira-Neto J.R.C."/>
            <person name="da Silva M.D."/>
            <person name="Binneck E."/>
            <person name="de Melo N.F."/>
            <person name="da Silva R.H."/>
            <person name="de Melo A.L.T.M."/>
            <person name="Pandolfi V."/>
            <person name="Bustamante F.O."/>
            <person name="Brasileiro-Vidal A.C."/>
            <person name="Benko-Iseppon A.M."/>
        </authorList>
    </citation>
    <scope>NUCLEOTIDE SEQUENCE [LARGE SCALE GENOMIC DNA]</scope>
    <source>
        <tissue evidence="4">Leaves</tissue>
    </source>
</reference>